<protein>
    <submittedName>
        <fullName evidence="1">Uncharacterized protein</fullName>
    </submittedName>
</protein>
<organism evidence="1 2">
    <name type="scientific">Leptospira stimsonii</name>
    <dbReference type="NCBI Taxonomy" id="2202203"/>
    <lineage>
        <taxon>Bacteria</taxon>
        <taxon>Pseudomonadati</taxon>
        <taxon>Spirochaetota</taxon>
        <taxon>Spirochaetia</taxon>
        <taxon>Leptospirales</taxon>
        <taxon>Leptospiraceae</taxon>
        <taxon>Leptospira</taxon>
    </lineage>
</organism>
<dbReference type="Proteomes" id="UP000266669">
    <property type="component" value="Unassembled WGS sequence"/>
</dbReference>
<evidence type="ECO:0000313" key="1">
    <source>
        <dbReference type="EMBL" id="RHX87863.1"/>
    </source>
</evidence>
<dbReference type="AlphaFoldDB" id="A0A8B3CWP4"/>
<proteinExistence type="predicted"/>
<evidence type="ECO:0000313" key="2">
    <source>
        <dbReference type="Proteomes" id="UP000266669"/>
    </source>
</evidence>
<name>A0A8B3CWP4_9LEPT</name>
<gene>
    <name evidence="1" type="ORF">DLM78_02475</name>
</gene>
<reference evidence="2" key="1">
    <citation type="submission" date="2018-05" db="EMBL/GenBank/DDBJ databases">
        <title>Leptospira yasudae sp. nov. and Leptospira stimsonii sp. nov., two pathogenic species of the genus Leptospira isolated from environmental sources.</title>
        <authorList>
            <person name="Casanovas-Massana A."/>
            <person name="Hamond C."/>
            <person name="Santos L.A."/>
            <person name="Hacker K.P."/>
            <person name="Balassiano I."/>
            <person name="Medeiros M.A."/>
            <person name="Reis M.G."/>
            <person name="Ko A.I."/>
            <person name="Wunder E.A."/>
        </authorList>
    </citation>
    <scope>NUCLEOTIDE SEQUENCE [LARGE SCALE GENOMIC DNA]</scope>
    <source>
        <strain evidence="2">AMB6-RJ</strain>
    </source>
</reference>
<accession>A0A8B3CWP4</accession>
<sequence>MPRIQTHRFLLYKNEIRASDRESFTKWKRGFFIRSKFLEYYDYFHFHHWSLRMYLVKDQGLPEKAVLSMESI</sequence>
<dbReference type="EMBL" id="QHCS01000001">
    <property type="protein sequence ID" value="RHX87863.1"/>
    <property type="molecule type" value="Genomic_DNA"/>
</dbReference>
<comment type="caution">
    <text evidence="1">The sequence shown here is derived from an EMBL/GenBank/DDBJ whole genome shotgun (WGS) entry which is preliminary data.</text>
</comment>